<accession>A0A975PBF6</accession>
<dbReference type="AlphaFoldDB" id="A0A975PBF6"/>
<name>A0A975PBF6_9RHOB</name>
<evidence type="ECO:0000313" key="4">
    <source>
        <dbReference type="EMBL" id="QWK92643.1"/>
    </source>
</evidence>
<gene>
    <name evidence="4" type="ORF">KM031_18495</name>
</gene>
<dbReference type="InterPro" id="IPR001303">
    <property type="entry name" value="Aldolase_II/adducin_N"/>
</dbReference>
<keyword evidence="2" id="KW-0456">Lyase</keyword>
<keyword evidence="4" id="KW-0614">Plasmid</keyword>
<evidence type="ECO:0000313" key="5">
    <source>
        <dbReference type="Proteomes" id="UP000679352"/>
    </source>
</evidence>
<keyword evidence="1" id="KW-0479">Metal-binding</keyword>
<dbReference type="SUPFAM" id="SSF53639">
    <property type="entry name" value="AraD/HMP-PK domain-like"/>
    <property type="match status" value="1"/>
</dbReference>
<dbReference type="GO" id="GO:0016832">
    <property type="term" value="F:aldehyde-lyase activity"/>
    <property type="evidence" value="ECO:0007669"/>
    <property type="project" value="TreeGrafter"/>
</dbReference>
<dbReference type="PANTHER" id="PTHR22789:SF0">
    <property type="entry name" value="3-OXO-TETRONATE 4-PHOSPHATE DECARBOXYLASE-RELATED"/>
    <property type="match status" value="1"/>
</dbReference>
<dbReference type="SMART" id="SM01007">
    <property type="entry name" value="Aldolase_II"/>
    <property type="match status" value="1"/>
</dbReference>
<dbReference type="PANTHER" id="PTHR22789">
    <property type="entry name" value="FUCULOSE PHOSPHATE ALDOLASE"/>
    <property type="match status" value="1"/>
</dbReference>
<dbReference type="KEGG" id="gfu:KM031_18495"/>
<evidence type="ECO:0000256" key="1">
    <source>
        <dbReference type="ARBA" id="ARBA00022723"/>
    </source>
</evidence>
<dbReference type="Proteomes" id="UP000679352">
    <property type="component" value="Plasmid p2"/>
</dbReference>
<dbReference type="EMBL" id="CP076363">
    <property type="protein sequence ID" value="QWK92643.1"/>
    <property type="molecule type" value="Genomic_DNA"/>
</dbReference>
<sequence length="345" mass="36047">MTRPDDLAALAHLSARIGADALLIQGAGGNTSVKEGEVMWIKASGTLLAEAETRDIFVPCDLPAMRRAITSGDARADQPAEFALAGSLRPSIETCLHAVFAQRVVLHVHCVNTLALAIRRDSAVALAPRLAGVTWAQVPYAKPGAMLAAEVLRVLTPQTDVLILGNHGLIVAAETVAEAEALLRRTVAALTIAPRMALAQPALADRAADGFIALPEDHPLHGVAQHVPSFAVALKGSLYPDHVIFLGPGMVALLPEERPADAVARRLAEGLPPPPVLLVPGAGALIRADASAGAQALARCLGDVLARLADGATVQHLTRAEEAELMNWDAEKYRQSLNAQASHAG</sequence>
<dbReference type="GO" id="GO:0019323">
    <property type="term" value="P:pentose catabolic process"/>
    <property type="evidence" value="ECO:0007669"/>
    <property type="project" value="TreeGrafter"/>
</dbReference>
<evidence type="ECO:0000259" key="3">
    <source>
        <dbReference type="SMART" id="SM01007"/>
    </source>
</evidence>
<proteinExistence type="predicted"/>
<geneLocation type="plasmid" evidence="4 5">
    <name>p2</name>
</geneLocation>
<organism evidence="4 5">
    <name type="scientific">Gemmobacter fulvus</name>
    <dbReference type="NCBI Taxonomy" id="2840474"/>
    <lineage>
        <taxon>Bacteria</taxon>
        <taxon>Pseudomonadati</taxon>
        <taxon>Pseudomonadota</taxon>
        <taxon>Alphaproteobacteria</taxon>
        <taxon>Rhodobacterales</taxon>
        <taxon>Paracoccaceae</taxon>
        <taxon>Gemmobacter</taxon>
    </lineage>
</organism>
<reference evidence="4" key="1">
    <citation type="submission" date="2021-06" db="EMBL/GenBank/DDBJ databases">
        <authorList>
            <person name="Lee C.-S."/>
            <person name="Jin L."/>
        </authorList>
    </citation>
    <scope>NUCLEOTIDE SEQUENCE</scope>
    <source>
        <strain evidence="4">Con5</strain>
        <plasmid evidence="4">p2</plasmid>
    </source>
</reference>
<dbReference type="GO" id="GO:0005829">
    <property type="term" value="C:cytosol"/>
    <property type="evidence" value="ECO:0007669"/>
    <property type="project" value="TreeGrafter"/>
</dbReference>
<dbReference type="Pfam" id="PF00596">
    <property type="entry name" value="Aldolase_II"/>
    <property type="match status" value="1"/>
</dbReference>
<evidence type="ECO:0000256" key="2">
    <source>
        <dbReference type="ARBA" id="ARBA00023239"/>
    </source>
</evidence>
<dbReference type="Gene3D" id="3.40.225.10">
    <property type="entry name" value="Class II aldolase/adducin N-terminal domain"/>
    <property type="match status" value="1"/>
</dbReference>
<dbReference type="InterPro" id="IPR050197">
    <property type="entry name" value="Aldolase_class_II_sugar_metab"/>
</dbReference>
<feature type="domain" description="Class II aldolase/adducin N-terminal" evidence="3">
    <location>
        <begin position="9"/>
        <end position="194"/>
    </location>
</feature>
<dbReference type="RefSeq" id="WP_215505630.1">
    <property type="nucleotide sequence ID" value="NZ_CP076363.1"/>
</dbReference>
<dbReference type="GO" id="GO:0046872">
    <property type="term" value="F:metal ion binding"/>
    <property type="evidence" value="ECO:0007669"/>
    <property type="project" value="UniProtKB-KW"/>
</dbReference>
<protein>
    <submittedName>
        <fullName evidence="4">Class II aldolase/adducin family protein</fullName>
    </submittedName>
</protein>
<keyword evidence="5" id="KW-1185">Reference proteome</keyword>
<dbReference type="InterPro" id="IPR036409">
    <property type="entry name" value="Aldolase_II/adducin_N_sf"/>
</dbReference>